<proteinExistence type="predicted"/>
<protein>
    <submittedName>
        <fullName evidence="2">Uncharacterized protein</fullName>
    </submittedName>
</protein>
<evidence type="ECO:0000313" key="3">
    <source>
        <dbReference type="Proteomes" id="UP001303222"/>
    </source>
</evidence>
<dbReference type="AlphaFoldDB" id="A0AAN6SDS6"/>
<dbReference type="EMBL" id="MU859213">
    <property type="protein sequence ID" value="KAK3949473.1"/>
    <property type="molecule type" value="Genomic_DNA"/>
</dbReference>
<evidence type="ECO:0000256" key="1">
    <source>
        <dbReference type="SAM" id="MobiDB-lite"/>
    </source>
</evidence>
<keyword evidence="3" id="KW-1185">Reference proteome</keyword>
<accession>A0AAN6SDS6</accession>
<sequence length="273" mass="30635">MMNNSIYSHPMPKPSCSSRFQIREEENGADQKPHNDMHGLVTSSNDFHTMPPLHRIGLECPPSPDFYNQSFPASHRQKPVSAAQSNWPLDEDNGFSASHVQGQLPFTPECPLELEVFQQWKSNHPAYQQPSVEVAGGSHDLADWMINTNAAGEPMSMTDSGVDLSVPPKYHDANHECSSSPSVSPEVCSNPDKCELSPDMAEAMQRFGVPHICEYEQAKRLLVEKIVNKVLQNAAPRIMALLEEELRKREDDMDDVEEDLDDEDMDSEFEAKL</sequence>
<feature type="region of interest" description="Disordered" evidence="1">
    <location>
        <begin position="246"/>
        <end position="273"/>
    </location>
</feature>
<reference evidence="2" key="1">
    <citation type="journal article" date="2023" name="Mol. Phylogenet. Evol.">
        <title>Genome-scale phylogeny and comparative genomics of the fungal order Sordariales.</title>
        <authorList>
            <person name="Hensen N."/>
            <person name="Bonometti L."/>
            <person name="Westerberg I."/>
            <person name="Brannstrom I.O."/>
            <person name="Guillou S."/>
            <person name="Cros-Aarteil S."/>
            <person name="Calhoun S."/>
            <person name="Haridas S."/>
            <person name="Kuo A."/>
            <person name="Mondo S."/>
            <person name="Pangilinan J."/>
            <person name="Riley R."/>
            <person name="LaButti K."/>
            <person name="Andreopoulos B."/>
            <person name="Lipzen A."/>
            <person name="Chen C."/>
            <person name="Yan M."/>
            <person name="Daum C."/>
            <person name="Ng V."/>
            <person name="Clum A."/>
            <person name="Steindorff A."/>
            <person name="Ohm R.A."/>
            <person name="Martin F."/>
            <person name="Silar P."/>
            <person name="Natvig D.O."/>
            <person name="Lalanne C."/>
            <person name="Gautier V."/>
            <person name="Ament-Velasquez S.L."/>
            <person name="Kruys A."/>
            <person name="Hutchinson M.I."/>
            <person name="Powell A.J."/>
            <person name="Barry K."/>
            <person name="Miller A.N."/>
            <person name="Grigoriev I.V."/>
            <person name="Debuchy R."/>
            <person name="Gladieux P."/>
            <person name="Hiltunen Thoren M."/>
            <person name="Johannesson H."/>
        </authorList>
    </citation>
    <scope>NUCLEOTIDE SEQUENCE</scope>
    <source>
        <strain evidence="2">CBS 626.80</strain>
    </source>
</reference>
<comment type="caution">
    <text evidence="2">The sequence shown here is derived from an EMBL/GenBank/DDBJ whole genome shotgun (WGS) entry which is preliminary data.</text>
</comment>
<feature type="compositionally biased region" description="Acidic residues" evidence="1">
    <location>
        <begin position="252"/>
        <end position="273"/>
    </location>
</feature>
<gene>
    <name evidence="2" type="ORF">QBC32DRAFT_36068</name>
</gene>
<reference evidence="2" key="2">
    <citation type="submission" date="2023-06" db="EMBL/GenBank/DDBJ databases">
        <authorList>
            <consortium name="Lawrence Berkeley National Laboratory"/>
            <person name="Mondo S.J."/>
            <person name="Hensen N."/>
            <person name="Bonometti L."/>
            <person name="Westerberg I."/>
            <person name="Brannstrom I.O."/>
            <person name="Guillou S."/>
            <person name="Cros-Aarteil S."/>
            <person name="Calhoun S."/>
            <person name="Haridas S."/>
            <person name="Kuo A."/>
            <person name="Pangilinan J."/>
            <person name="Riley R."/>
            <person name="Labutti K."/>
            <person name="Andreopoulos B."/>
            <person name="Lipzen A."/>
            <person name="Chen C."/>
            <person name="Yanf M."/>
            <person name="Daum C."/>
            <person name="Ng V."/>
            <person name="Clum A."/>
            <person name="Steindorff A."/>
            <person name="Ohm R."/>
            <person name="Martin F."/>
            <person name="Silar P."/>
            <person name="Natvig D."/>
            <person name="Lalanne C."/>
            <person name="Gautier V."/>
            <person name="Ament-Velasquez S.L."/>
            <person name="Kruys A."/>
            <person name="Hutchinson M.I."/>
            <person name="Powell A.J."/>
            <person name="Barry K."/>
            <person name="Miller A.N."/>
            <person name="Grigoriev I.V."/>
            <person name="Debuchy R."/>
            <person name="Gladieux P."/>
            <person name="Thoren M.H."/>
            <person name="Johannesson H."/>
        </authorList>
    </citation>
    <scope>NUCLEOTIDE SEQUENCE</scope>
    <source>
        <strain evidence="2">CBS 626.80</strain>
    </source>
</reference>
<evidence type="ECO:0000313" key="2">
    <source>
        <dbReference type="EMBL" id="KAK3949473.1"/>
    </source>
</evidence>
<name>A0AAN6SDS6_9PEZI</name>
<organism evidence="2 3">
    <name type="scientific">Pseudoneurospora amorphoporcata</name>
    <dbReference type="NCBI Taxonomy" id="241081"/>
    <lineage>
        <taxon>Eukaryota</taxon>
        <taxon>Fungi</taxon>
        <taxon>Dikarya</taxon>
        <taxon>Ascomycota</taxon>
        <taxon>Pezizomycotina</taxon>
        <taxon>Sordariomycetes</taxon>
        <taxon>Sordariomycetidae</taxon>
        <taxon>Sordariales</taxon>
        <taxon>Sordariaceae</taxon>
        <taxon>Pseudoneurospora</taxon>
    </lineage>
</organism>
<dbReference type="Proteomes" id="UP001303222">
    <property type="component" value="Unassembled WGS sequence"/>
</dbReference>